<dbReference type="EMBL" id="AP019697">
    <property type="protein sequence ID" value="BBK24667.1"/>
    <property type="molecule type" value="Genomic_DNA"/>
</dbReference>
<evidence type="ECO:0000313" key="1">
    <source>
        <dbReference type="EMBL" id="BBK24667.1"/>
    </source>
</evidence>
<evidence type="ECO:0000313" key="2">
    <source>
        <dbReference type="Proteomes" id="UP000320585"/>
    </source>
</evidence>
<dbReference type="KEGG" id="dho:Dia5BBH33_06020"/>
<reference evidence="2" key="1">
    <citation type="submission" date="2019-05" db="EMBL/GenBank/DDBJ databases">
        <title>Complete genome sequencing of Dialister sp. strain 5BBH33.</title>
        <authorList>
            <person name="Sakamoto M."/>
            <person name="Murakami T."/>
            <person name="Mori H."/>
        </authorList>
    </citation>
    <scope>NUCLEOTIDE SEQUENCE [LARGE SCALE GENOMIC DNA]</scope>
    <source>
        <strain evidence="2">5BBH33</strain>
    </source>
</reference>
<dbReference type="AlphaFoldDB" id="A0A8E4BPK5"/>
<keyword evidence="2" id="KW-1185">Reference proteome</keyword>
<proteinExistence type="predicted"/>
<organism evidence="1 2">
    <name type="scientific">Dialister hominis</name>
    <dbReference type="NCBI Taxonomy" id="2582419"/>
    <lineage>
        <taxon>Bacteria</taxon>
        <taxon>Bacillati</taxon>
        <taxon>Bacillota</taxon>
        <taxon>Negativicutes</taxon>
        <taxon>Veillonellales</taxon>
        <taxon>Veillonellaceae</taxon>
        <taxon>Dialister</taxon>
    </lineage>
</organism>
<dbReference type="OrthoDB" id="1634418at2"/>
<sequence>MGELYKTQHTIDEMLDRMGVKIVLDSEHLSEEDKFEAEKNGASVVLKKVSDKEDKKDGKDE</sequence>
<dbReference type="RefSeq" id="WP_022381781.1">
    <property type="nucleotide sequence ID" value="NZ_AP019697.1"/>
</dbReference>
<dbReference type="GeneID" id="92715819"/>
<dbReference type="Proteomes" id="UP000320585">
    <property type="component" value="Chromosome"/>
</dbReference>
<accession>A0A8E4BPK5</accession>
<gene>
    <name evidence="1" type="ORF">Dia5BBH33_06020</name>
</gene>
<protein>
    <submittedName>
        <fullName evidence="1">Uncharacterized protein</fullName>
    </submittedName>
</protein>
<name>A0A8E4BPK5_9FIRM</name>